<gene>
    <name evidence="2" type="ORF">Anapl_13270</name>
</gene>
<dbReference type="AlphaFoldDB" id="R0LBB1"/>
<organism evidence="2 3">
    <name type="scientific">Anas platyrhynchos</name>
    <name type="common">Mallard</name>
    <name type="synonym">Anas boschas</name>
    <dbReference type="NCBI Taxonomy" id="8839"/>
    <lineage>
        <taxon>Eukaryota</taxon>
        <taxon>Metazoa</taxon>
        <taxon>Chordata</taxon>
        <taxon>Craniata</taxon>
        <taxon>Vertebrata</taxon>
        <taxon>Euteleostomi</taxon>
        <taxon>Archelosauria</taxon>
        <taxon>Archosauria</taxon>
        <taxon>Dinosauria</taxon>
        <taxon>Saurischia</taxon>
        <taxon>Theropoda</taxon>
        <taxon>Coelurosauria</taxon>
        <taxon>Aves</taxon>
        <taxon>Neognathae</taxon>
        <taxon>Galloanserae</taxon>
        <taxon>Anseriformes</taxon>
        <taxon>Anatidae</taxon>
        <taxon>Anatinae</taxon>
        <taxon>Anas</taxon>
    </lineage>
</organism>
<dbReference type="EMBL" id="KB743436">
    <property type="protein sequence ID" value="EOA98744.1"/>
    <property type="molecule type" value="Genomic_DNA"/>
</dbReference>
<feature type="region of interest" description="Disordered" evidence="1">
    <location>
        <begin position="231"/>
        <end position="251"/>
    </location>
</feature>
<evidence type="ECO:0000313" key="2">
    <source>
        <dbReference type="EMBL" id="EOA98744.1"/>
    </source>
</evidence>
<name>R0LBB1_ANAPL</name>
<protein>
    <submittedName>
        <fullName evidence="2">Uncharacterized protein</fullName>
    </submittedName>
</protein>
<dbReference type="Proteomes" id="UP000296049">
    <property type="component" value="Unassembled WGS sequence"/>
</dbReference>
<accession>R0LBB1</accession>
<proteinExistence type="predicted"/>
<evidence type="ECO:0000256" key="1">
    <source>
        <dbReference type="SAM" id="MobiDB-lite"/>
    </source>
</evidence>
<reference evidence="3" key="1">
    <citation type="journal article" date="2013" name="Nat. Genet.">
        <title>The duck genome and transcriptome provide insight into an avian influenza virus reservoir species.</title>
        <authorList>
            <person name="Huang Y."/>
            <person name="Li Y."/>
            <person name="Burt D.W."/>
            <person name="Chen H."/>
            <person name="Zhang Y."/>
            <person name="Qian W."/>
            <person name="Kim H."/>
            <person name="Gan S."/>
            <person name="Zhao Y."/>
            <person name="Li J."/>
            <person name="Yi K."/>
            <person name="Feng H."/>
            <person name="Zhu P."/>
            <person name="Li B."/>
            <person name="Liu Q."/>
            <person name="Fairley S."/>
            <person name="Magor K.E."/>
            <person name="Du Z."/>
            <person name="Hu X."/>
            <person name="Goodman L."/>
            <person name="Tafer H."/>
            <person name="Vignal A."/>
            <person name="Lee T."/>
            <person name="Kim K.W."/>
            <person name="Sheng Z."/>
            <person name="An Y."/>
            <person name="Searle S."/>
            <person name="Herrero J."/>
            <person name="Groenen M.A."/>
            <person name="Crooijmans R.P."/>
            <person name="Faraut T."/>
            <person name="Cai Q."/>
            <person name="Webster R.G."/>
            <person name="Aldridge J.R."/>
            <person name="Warren W.C."/>
            <person name="Bartschat S."/>
            <person name="Kehr S."/>
            <person name="Marz M."/>
            <person name="Stadler P.F."/>
            <person name="Smith J."/>
            <person name="Kraus R.H."/>
            <person name="Zhao Y."/>
            <person name="Ren L."/>
            <person name="Fei J."/>
            <person name="Morisson M."/>
            <person name="Kaiser P."/>
            <person name="Griffin D.K."/>
            <person name="Rao M."/>
            <person name="Pitel F."/>
            <person name="Wang J."/>
            <person name="Li N."/>
        </authorList>
    </citation>
    <scope>NUCLEOTIDE SEQUENCE [LARGE SCALE GENOMIC DNA]</scope>
</reference>
<evidence type="ECO:0000313" key="3">
    <source>
        <dbReference type="Proteomes" id="UP000296049"/>
    </source>
</evidence>
<keyword evidence="3" id="KW-1185">Reference proteome</keyword>
<sequence>MNVQQNSSREGQAAARVLVLAYRVVFWGRDVSVSDELRGTCNFVSPHYPLIQQGSRVSCSDLLSWGSAGIFSMEKGETEAQENGVCSLYSSRVRGGSLEKAETQHKREETQWSRAAGEWRPSLRGAVSVVAQPRAPVQQDTATSVRLLVHALCSALLSITWDFRFSACHTKRGEADAAVNCAGSKPHKAKYSEAVVLPALSFKPCARMGDVNMKHANTGLPHSGCGSAPTAISKSLGPGHSSTGSEEGPLW</sequence>